<feature type="domain" description="CSC1/OSCA1-like N-terminal transmembrane" evidence="10">
    <location>
        <begin position="5"/>
        <end position="165"/>
    </location>
</feature>
<evidence type="ECO:0000259" key="10">
    <source>
        <dbReference type="Pfam" id="PF13967"/>
    </source>
</evidence>
<dbReference type="GO" id="GO:0005227">
    <property type="term" value="F:calcium-activated cation channel activity"/>
    <property type="evidence" value="ECO:0007669"/>
    <property type="project" value="InterPro"/>
</dbReference>
<dbReference type="AlphaFoldDB" id="A0A835Q4F3"/>
<dbReference type="OrthoDB" id="5422795at2759"/>
<keyword evidence="4 8" id="KW-0812">Transmembrane</keyword>
<organism evidence="12 13">
    <name type="scientific">Vanilla planifolia</name>
    <name type="common">Vanilla</name>
    <dbReference type="NCBI Taxonomy" id="51239"/>
    <lineage>
        <taxon>Eukaryota</taxon>
        <taxon>Viridiplantae</taxon>
        <taxon>Streptophyta</taxon>
        <taxon>Embryophyta</taxon>
        <taxon>Tracheophyta</taxon>
        <taxon>Spermatophyta</taxon>
        <taxon>Magnoliopsida</taxon>
        <taxon>Liliopsida</taxon>
        <taxon>Asparagales</taxon>
        <taxon>Orchidaceae</taxon>
        <taxon>Vanilloideae</taxon>
        <taxon>Vanilleae</taxon>
        <taxon>Vanilla</taxon>
    </lineage>
</organism>
<evidence type="ECO:0000256" key="2">
    <source>
        <dbReference type="ARBA" id="ARBA00007779"/>
    </source>
</evidence>
<dbReference type="PANTHER" id="PTHR13018">
    <property type="entry name" value="PROBABLE MEMBRANE PROTEIN DUF221-RELATED"/>
    <property type="match status" value="1"/>
</dbReference>
<keyword evidence="7" id="KW-0407">Ion channel</keyword>
<dbReference type="InterPro" id="IPR045122">
    <property type="entry name" value="Csc1-like"/>
</dbReference>
<name>A0A835Q4F3_VANPL</name>
<dbReference type="GO" id="GO:0005886">
    <property type="term" value="C:plasma membrane"/>
    <property type="evidence" value="ECO:0007669"/>
    <property type="project" value="TreeGrafter"/>
</dbReference>
<accession>A0A835Q4F3</accession>
<dbReference type="InterPro" id="IPR032880">
    <property type="entry name" value="CSC1/OSCA1-like_N"/>
</dbReference>
<keyword evidence="13" id="KW-1185">Reference proteome</keyword>
<keyword evidence="7" id="KW-0406">Ion transport</keyword>
<dbReference type="Proteomes" id="UP000636800">
    <property type="component" value="Unassembled WGS sequence"/>
</dbReference>
<reference evidence="12 13" key="1">
    <citation type="journal article" date="2020" name="Nat. Food">
        <title>A phased Vanilla planifolia genome enables genetic improvement of flavour and production.</title>
        <authorList>
            <person name="Hasing T."/>
            <person name="Tang H."/>
            <person name="Brym M."/>
            <person name="Khazi F."/>
            <person name="Huang T."/>
            <person name="Chambers A.H."/>
        </authorList>
    </citation>
    <scope>NUCLEOTIDE SEQUENCE [LARGE SCALE GENOMIC DNA]</scope>
    <source>
        <tissue evidence="12">Leaf</tissue>
    </source>
</reference>
<protein>
    <recommendedName>
        <fullName evidence="14">CSC1-like protein RXW8</fullName>
    </recommendedName>
</protein>
<feature type="domain" description="CSC1/OSCA1-like 7TM region" evidence="9">
    <location>
        <begin position="356"/>
        <end position="402"/>
    </location>
</feature>
<evidence type="ECO:0000256" key="3">
    <source>
        <dbReference type="ARBA" id="ARBA00022448"/>
    </source>
</evidence>
<sequence length="719" mass="81526">MKFAALLTSAGINIGICVLLLSLYSILRKQPGNASVYFGRRLAEERSRRMGSFVLERFVPSPSWIVKAWSYSEEEILSIAGLDAVVFIRIIVFSMRIFSIAAIVCMFGVLPLNYFGQEMEHGSISSESLDVFTIGNVKMHSHWLWVHCLALYIISCSACALLYFEYKSIARLRLLHITRSPPNPSHFTVLVRAIPKSKEETFNDSVKHFFTNHHASSYLSHQIICRVGKVHKVMNNAELAIKKLNQLKDSVIVKTFQPLRYRCGLCGGASNSFRLYHNEFELSSKKTDATVCSDSTAKHKECAAAFVFFRTRYAAVVTSEILQSSNPMYWVTDLAPEPHDVYWSNLWIPYRQLWFRKIATLIASIVFMILFLIPVTFVQGLSQLDHLQQTFPFLNGILRKLNSKIMLCCLLVDDVGKNFIGCNEINQLNVISSPKDIPTQLAIAVPSQATFFITYVLTSGWASLSSEIMQLFGLVWNFIRRRILRWKDDPISVPSFPYHTEVPKVLLFGLLGFTCSILAPLILPFLLIYFFLSYVVYRNQIVHVYCSKYESGGKMWPIAHNTIIFSLVLSQIIAIGVFGIKKSPTASSFTIPLAICTLLFNEYCRQRFSPIFKKFSAEDLMQMDKEDELSGKMEEILEQLPSAYCQFPDDTQELDIEVFQGENAAAVQVDGESSSNDAKCGFFHRNVFGFLACRLKQAVMSLTFMVLTSDRTSQTLVIV</sequence>
<dbReference type="PANTHER" id="PTHR13018:SF117">
    <property type="entry name" value="CSC1-LIKE PROTEIN RXW8"/>
    <property type="match status" value="1"/>
</dbReference>
<dbReference type="InterPro" id="IPR027815">
    <property type="entry name" value="CSC1/OSCA1-like_cyt"/>
</dbReference>
<evidence type="ECO:0000259" key="9">
    <source>
        <dbReference type="Pfam" id="PF02714"/>
    </source>
</evidence>
<evidence type="ECO:0000259" key="11">
    <source>
        <dbReference type="Pfam" id="PF14703"/>
    </source>
</evidence>
<evidence type="ECO:0000256" key="4">
    <source>
        <dbReference type="ARBA" id="ARBA00022692"/>
    </source>
</evidence>
<dbReference type="Pfam" id="PF13967">
    <property type="entry name" value="RSN1_TM"/>
    <property type="match status" value="1"/>
</dbReference>
<evidence type="ECO:0000256" key="7">
    <source>
        <dbReference type="ARBA" id="ARBA00023303"/>
    </source>
</evidence>
<evidence type="ECO:0000256" key="1">
    <source>
        <dbReference type="ARBA" id="ARBA00004141"/>
    </source>
</evidence>
<dbReference type="Pfam" id="PF02714">
    <property type="entry name" value="RSN1_7TM"/>
    <property type="match status" value="2"/>
</dbReference>
<keyword evidence="6 8" id="KW-0472">Membrane</keyword>
<feature type="transmembrane region" description="Helical" evidence="8">
    <location>
        <begin position="86"/>
        <end position="110"/>
    </location>
</feature>
<comment type="similarity">
    <text evidence="2">Belongs to the CSC1 (TC 1.A.17) family.</text>
</comment>
<dbReference type="InterPro" id="IPR003864">
    <property type="entry name" value="CSC1/OSCA1-like_7TM"/>
</dbReference>
<evidence type="ECO:0008006" key="14">
    <source>
        <dbReference type="Google" id="ProtNLM"/>
    </source>
</evidence>
<feature type="transmembrane region" description="Helical" evidence="8">
    <location>
        <begin position="505"/>
        <end position="537"/>
    </location>
</feature>
<evidence type="ECO:0000313" key="12">
    <source>
        <dbReference type="EMBL" id="KAG0466115.1"/>
    </source>
</evidence>
<feature type="transmembrane region" description="Helical" evidence="8">
    <location>
        <begin position="558"/>
        <end position="580"/>
    </location>
</feature>
<feature type="transmembrane region" description="Helical" evidence="8">
    <location>
        <begin position="6"/>
        <end position="27"/>
    </location>
</feature>
<keyword evidence="3" id="KW-0813">Transport</keyword>
<dbReference type="Pfam" id="PF14703">
    <property type="entry name" value="PHM7_cyt"/>
    <property type="match status" value="1"/>
</dbReference>
<gene>
    <name evidence="12" type="ORF">HPP92_017695</name>
</gene>
<comment type="caution">
    <text evidence="12">The sequence shown here is derived from an EMBL/GenBank/DDBJ whole genome shotgun (WGS) entry which is preliminary data.</text>
</comment>
<feature type="transmembrane region" description="Helical" evidence="8">
    <location>
        <begin position="358"/>
        <end position="377"/>
    </location>
</feature>
<evidence type="ECO:0000256" key="8">
    <source>
        <dbReference type="SAM" id="Phobius"/>
    </source>
</evidence>
<dbReference type="EMBL" id="JADCNL010000009">
    <property type="protein sequence ID" value="KAG0466115.1"/>
    <property type="molecule type" value="Genomic_DNA"/>
</dbReference>
<feature type="domain" description="CSC1/OSCA1-like cytosolic" evidence="11">
    <location>
        <begin position="186"/>
        <end position="345"/>
    </location>
</feature>
<proteinExistence type="inferred from homology"/>
<evidence type="ECO:0000313" key="13">
    <source>
        <dbReference type="Proteomes" id="UP000636800"/>
    </source>
</evidence>
<keyword evidence="5 8" id="KW-1133">Transmembrane helix</keyword>
<evidence type="ECO:0000256" key="6">
    <source>
        <dbReference type="ARBA" id="ARBA00023136"/>
    </source>
</evidence>
<feature type="transmembrane region" description="Helical" evidence="8">
    <location>
        <begin position="143"/>
        <end position="164"/>
    </location>
</feature>
<evidence type="ECO:0000256" key="5">
    <source>
        <dbReference type="ARBA" id="ARBA00022989"/>
    </source>
</evidence>
<feature type="domain" description="CSC1/OSCA1-like 7TM region" evidence="9">
    <location>
        <begin position="429"/>
        <end position="578"/>
    </location>
</feature>
<comment type="subcellular location">
    <subcellularLocation>
        <location evidence="1">Membrane</location>
        <topology evidence="1">Multi-pass membrane protein</topology>
    </subcellularLocation>
</comment>